<organism evidence="6 7">
    <name type="scientific">Paramagnetospirillum marisnigri</name>
    <dbReference type="NCBI Taxonomy" id="1285242"/>
    <lineage>
        <taxon>Bacteria</taxon>
        <taxon>Pseudomonadati</taxon>
        <taxon>Pseudomonadota</taxon>
        <taxon>Alphaproteobacteria</taxon>
        <taxon>Rhodospirillales</taxon>
        <taxon>Magnetospirillaceae</taxon>
        <taxon>Paramagnetospirillum</taxon>
    </lineage>
</organism>
<dbReference type="SMART" id="SM00448">
    <property type="entry name" value="REC"/>
    <property type="match status" value="1"/>
</dbReference>
<evidence type="ECO:0000313" key="7">
    <source>
        <dbReference type="Proteomes" id="UP000078428"/>
    </source>
</evidence>
<evidence type="ECO:0000256" key="3">
    <source>
        <dbReference type="PROSITE-ProRule" id="PRU00169"/>
    </source>
</evidence>
<dbReference type="SUPFAM" id="SSF52172">
    <property type="entry name" value="CheY-like"/>
    <property type="match status" value="1"/>
</dbReference>
<accession>A0A178MFR7</accession>
<dbReference type="Gene3D" id="1.10.260.40">
    <property type="entry name" value="lambda repressor-like DNA-binding domains"/>
    <property type="match status" value="1"/>
</dbReference>
<dbReference type="Proteomes" id="UP000078428">
    <property type="component" value="Unassembled WGS sequence"/>
</dbReference>
<dbReference type="RefSeq" id="WP_068495047.1">
    <property type="nucleotide sequence ID" value="NZ_LWQT01000088.1"/>
</dbReference>
<dbReference type="AlphaFoldDB" id="A0A178MFR7"/>
<dbReference type="InterPro" id="IPR001789">
    <property type="entry name" value="Sig_transdc_resp-reg_receiver"/>
</dbReference>
<evidence type="ECO:0000256" key="2">
    <source>
        <dbReference type="ARBA" id="ARBA00023012"/>
    </source>
</evidence>
<dbReference type="InterPro" id="IPR050595">
    <property type="entry name" value="Bact_response_regulator"/>
</dbReference>
<dbReference type="Gene3D" id="3.40.50.2300">
    <property type="match status" value="1"/>
</dbReference>
<dbReference type="GO" id="GO:0003677">
    <property type="term" value="F:DNA binding"/>
    <property type="evidence" value="ECO:0007669"/>
    <property type="project" value="InterPro"/>
</dbReference>
<protein>
    <recommendedName>
        <fullName evidence="8">Response regulator</fullName>
    </recommendedName>
</protein>
<sequence length="233" mass="24925">MEETDVGGQILRFRKEAGLSQHDVAAFLGVGQRTVSRWERGVDHPSTAILSRLQSLLGGAEGNPLSLAYEAVRRAAVPVALIDGKGKVLVASASFETSARGMTETSRSALPTVLVVEDDESIQRATRAVLKRWSYLCVEATKGEAAIAMVAKREVRPDIAIIDFLLPGGMDGVDTASYLRQIIPDLPVLLITGEATPERMRKISASGLPLITKPVDIEGMKLALEALAPRSAP</sequence>
<comment type="caution">
    <text evidence="6">The sequence shown here is derived from an EMBL/GenBank/DDBJ whole genome shotgun (WGS) entry which is preliminary data.</text>
</comment>
<dbReference type="PROSITE" id="PS50943">
    <property type="entry name" value="HTH_CROC1"/>
    <property type="match status" value="1"/>
</dbReference>
<dbReference type="InterPro" id="IPR001387">
    <property type="entry name" value="Cro/C1-type_HTH"/>
</dbReference>
<feature type="domain" description="Response regulatory" evidence="4">
    <location>
        <begin position="112"/>
        <end position="228"/>
    </location>
</feature>
<dbReference type="GO" id="GO:0000160">
    <property type="term" value="P:phosphorelay signal transduction system"/>
    <property type="evidence" value="ECO:0007669"/>
    <property type="project" value="UniProtKB-KW"/>
</dbReference>
<evidence type="ECO:0008006" key="8">
    <source>
        <dbReference type="Google" id="ProtNLM"/>
    </source>
</evidence>
<dbReference type="STRING" id="1285242.A6A04_06560"/>
<evidence type="ECO:0000256" key="1">
    <source>
        <dbReference type="ARBA" id="ARBA00022553"/>
    </source>
</evidence>
<dbReference type="PANTHER" id="PTHR44591:SF14">
    <property type="entry name" value="PROTEIN PILG"/>
    <property type="match status" value="1"/>
</dbReference>
<feature type="modified residue" description="4-aspartylphosphate" evidence="3">
    <location>
        <position position="163"/>
    </location>
</feature>
<feature type="domain" description="HTH cro/C1-type" evidence="5">
    <location>
        <begin position="10"/>
        <end position="58"/>
    </location>
</feature>
<name>A0A178MFR7_9PROT</name>
<dbReference type="SUPFAM" id="SSF47413">
    <property type="entry name" value="lambda repressor-like DNA-binding domains"/>
    <property type="match status" value="1"/>
</dbReference>
<dbReference type="Pfam" id="PF00072">
    <property type="entry name" value="Response_reg"/>
    <property type="match status" value="1"/>
</dbReference>
<dbReference type="EMBL" id="LWQT01000088">
    <property type="protein sequence ID" value="OAN46754.1"/>
    <property type="molecule type" value="Genomic_DNA"/>
</dbReference>
<dbReference type="PANTHER" id="PTHR44591">
    <property type="entry name" value="STRESS RESPONSE REGULATOR PROTEIN 1"/>
    <property type="match status" value="1"/>
</dbReference>
<evidence type="ECO:0000259" key="4">
    <source>
        <dbReference type="PROSITE" id="PS50110"/>
    </source>
</evidence>
<dbReference type="InterPro" id="IPR011006">
    <property type="entry name" value="CheY-like_superfamily"/>
</dbReference>
<dbReference type="Pfam" id="PF01381">
    <property type="entry name" value="HTH_3"/>
    <property type="match status" value="1"/>
</dbReference>
<keyword evidence="7" id="KW-1185">Reference proteome</keyword>
<reference evidence="6 7" key="1">
    <citation type="submission" date="2016-04" db="EMBL/GenBank/DDBJ databases">
        <title>Draft genome sequence of freshwater magnetotactic bacteria Magnetospirillum marisnigri SP-1 and Magnetospirillum moscoviense BB-1.</title>
        <authorList>
            <person name="Koziaeva V."/>
            <person name="Dziuba M.V."/>
            <person name="Ivanov T.M."/>
            <person name="Kuznetsov B."/>
            <person name="Grouzdev D.S."/>
        </authorList>
    </citation>
    <scope>NUCLEOTIDE SEQUENCE [LARGE SCALE GENOMIC DNA]</scope>
    <source>
        <strain evidence="6 7">SP-1</strain>
    </source>
</reference>
<dbReference type="CDD" id="cd00093">
    <property type="entry name" value="HTH_XRE"/>
    <property type="match status" value="1"/>
</dbReference>
<keyword evidence="2" id="KW-0902">Two-component regulatory system</keyword>
<dbReference type="PROSITE" id="PS50110">
    <property type="entry name" value="RESPONSE_REGULATORY"/>
    <property type="match status" value="1"/>
</dbReference>
<dbReference type="CDD" id="cd00156">
    <property type="entry name" value="REC"/>
    <property type="match status" value="1"/>
</dbReference>
<evidence type="ECO:0000259" key="5">
    <source>
        <dbReference type="PROSITE" id="PS50943"/>
    </source>
</evidence>
<evidence type="ECO:0000313" key="6">
    <source>
        <dbReference type="EMBL" id="OAN46754.1"/>
    </source>
</evidence>
<dbReference type="InterPro" id="IPR010982">
    <property type="entry name" value="Lambda_DNA-bd_dom_sf"/>
</dbReference>
<keyword evidence="1 3" id="KW-0597">Phosphoprotein</keyword>
<proteinExistence type="predicted"/>
<dbReference type="SMART" id="SM00530">
    <property type="entry name" value="HTH_XRE"/>
    <property type="match status" value="1"/>
</dbReference>
<gene>
    <name evidence="6" type="ORF">A6A04_06560</name>
</gene>